<feature type="transmembrane region" description="Helical" evidence="10">
    <location>
        <begin position="827"/>
        <end position="848"/>
    </location>
</feature>
<evidence type="ECO:0000256" key="9">
    <source>
        <dbReference type="SAM" id="MobiDB-lite"/>
    </source>
</evidence>
<dbReference type="AlphaFoldDB" id="A0A9Q0MAU3"/>
<evidence type="ECO:0000313" key="13">
    <source>
        <dbReference type="EMBL" id="KAJ6222049.1"/>
    </source>
</evidence>
<evidence type="ECO:0000256" key="4">
    <source>
        <dbReference type="ARBA" id="ARBA00022737"/>
    </source>
</evidence>
<feature type="non-terminal residue" evidence="13">
    <location>
        <position position="1"/>
    </location>
</feature>
<dbReference type="FunFam" id="2.60.40.10:FF:000189">
    <property type="entry name" value="Neogenin isoform 3"/>
    <property type="match status" value="2"/>
</dbReference>
<evidence type="ECO:0000256" key="8">
    <source>
        <dbReference type="ARBA" id="ARBA00023319"/>
    </source>
</evidence>
<feature type="region of interest" description="Disordered" evidence="9">
    <location>
        <begin position="1191"/>
        <end position="1214"/>
    </location>
</feature>
<proteinExistence type="predicted"/>
<dbReference type="InterPro" id="IPR013783">
    <property type="entry name" value="Ig-like_fold"/>
</dbReference>
<protein>
    <submittedName>
        <fullName evidence="13">Uncharacterized protein</fullName>
    </submittedName>
</protein>
<dbReference type="SMART" id="SM00060">
    <property type="entry name" value="FN3"/>
    <property type="match status" value="3"/>
</dbReference>
<dbReference type="SMART" id="SM00409">
    <property type="entry name" value="IG"/>
    <property type="match status" value="5"/>
</dbReference>
<evidence type="ECO:0000256" key="3">
    <source>
        <dbReference type="ARBA" id="ARBA00022729"/>
    </source>
</evidence>
<keyword evidence="2 10" id="KW-0812">Transmembrane</keyword>
<comment type="caution">
    <text evidence="13">The sequence shown here is derived from an EMBL/GenBank/DDBJ whole genome shotgun (WGS) entry which is preliminary data.</text>
</comment>
<dbReference type="Pfam" id="PF13927">
    <property type="entry name" value="Ig_3"/>
    <property type="match status" value="1"/>
</dbReference>
<dbReference type="FunFam" id="2.60.40.10:FF:000028">
    <property type="entry name" value="Neuronal cell adhesion molecule"/>
    <property type="match status" value="1"/>
</dbReference>
<dbReference type="CDD" id="cd00063">
    <property type="entry name" value="FN3"/>
    <property type="match status" value="3"/>
</dbReference>
<dbReference type="SMART" id="SM00408">
    <property type="entry name" value="IGc2"/>
    <property type="match status" value="5"/>
</dbReference>
<evidence type="ECO:0000256" key="1">
    <source>
        <dbReference type="ARBA" id="ARBA00004167"/>
    </source>
</evidence>
<dbReference type="SMART" id="SM00406">
    <property type="entry name" value="IGv"/>
    <property type="match status" value="2"/>
</dbReference>
<keyword evidence="7" id="KW-1015">Disulfide bond</keyword>
<dbReference type="Pfam" id="PF00041">
    <property type="entry name" value="fn3"/>
    <property type="match status" value="2"/>
</dbReference>
<dbReference type="InterPro" id="IPR050964">
    <property type="entry name" value="Striated_Muscle_Regulatory"/>
</dbReference>
<dbReference type="GO" id="GO:0016020">
    <property type="term" value="C:membrane"/>
    <property type="evidence" value="ECO:0007669"/>
    <property type="project" value="UniProtKB-SubCell"/>
</dbReference>
<evidence type="ECO:0000256" key="6">
    <source>
        <dbReference type="ARBA" id="ARBA00023136"/>
    </source>
</evidence>
<keyword evidence="5 10" id="KW-1133">Transmembrane helix</keyword>
<keyword evidence="6 10" id="KW-0472">Membrane</keyword>
<dbReference type="SUPFAM" id="SSF48726">
    <property type="entry name" value="Immunoglobulin"/>
    <property type="match status" value="5"/>
</dbReference>
<feature type="domain" description="Fibronectin type-III" evidence="12">
    <location>
        <begin position="604"/>
        <end position="701"/>
    </location>
</feature>
<dbReference type="PROSITE" id="PS50853">
    <property type="entry name" value="FN3"/>
    <property type="match status" value="3"/>
</dbReference>
<dbReference type="GO" id="GO:0030154">
    <property type="term" value="P:cell differentiation"/>
    <property type="evidence" value="ECO:0007669"/>
    <property type="project" value="UniProtKB-ARBA"/>
</dbReference>
<dbReference type="GO" id="GO:0009653">
    <property type="term" value="P:anatomical structure morphogenesis"/>
    <property type="evidence" value="ECO:0007669"/>
    <property type="project" value="UniProtKB-ARBA"/>
</dbReference>
<evidence type="ECO:0000256" key="5">
    <source>
        <dbReference type="ARBA" id="ARBA00022989"/>
    </source>
</evidence>
<dbReference type="PROSITE" id="PS50835">
    <property type="entry name" value="IG_LIKE"/>
    <property type="match status" value="5"/>
</dbReference>
<evidence type="ECO:0000256" key="10">
    <source>
        <dbReference type="SAM" id="Phobius"/>
    </source>
</evidence>
<keyword evidence="8" id="KW-0393">Immunoglobulin domain</keyword>
<dbReference type="InterPro" id="IPR003599">
    <property type="entry name" value="Ig_sub"/>
</dbReference>
<gene>
    <name evidence="13" type="ORF">RDWZM_000594</name>
</gene>
<dbReference type="PANTHER" id="PTHR13817">
    <property type="entry name" value="TITIN"/>
    <property type="match status" value="1"/>
</dbReference>
<sequence>QQLRPPRIKEHPTSVIVKKHEPAKLECKADGNPPPKIEWYKDNEKVHPTANRMVLDNQIIFLHVIAKKGDQGDTGTYYCLARNEVGKVKSLNATLEVALLREEFRLMPENVRAAVGETAIFQCNPPRGHPEPIVSWTHKGQPVNTNNGRFKMDGPNLVINGVTQHDHGQYRCVAKNLYGTRESPPAILKVLVKPYFIRAPEDVTAMSGEDIVFHCKVGGDPSPTITWKREDGKMLNARSQILEDKALRITHVRSSDEGVYICEVENIAGQLSSAATLAVHSLPNFVTTPKNVQVAAGAVAKMECLVSGSPQPIYFWSKEGTQVLMFPGDVHGKLSVSNDGILSIANAEKEDQGYYICSAVSRVGSTIARAHLSVLMLNDVSPPIIRLGSANQTLPQNTKAFLPCEAATGPSPVTIKWYINKVPIYNDTHFMVTSKSLQIQNIQTSDSGLYTCVASSVNGETEWNARLHVESPHNPNIIFYKMPDPSQFPEPPSRPEMVNATETSITVAWRRPGSSGASHHIGSMLEYYSPDMKNGWTEVARRIQSDVVTVRNLRPNTRYMFVVRAENKHGIGYPSPISDEMQTISSSSMSDIDMKQIRNQLNDVHVKLRDLRTISSVSVKLVWTVMGNVDLIDGYYIRYQHVRNKLINSKFNMVTVFDGASSSYTITELKKAAKYQFFIVPYYKNIEGKPSNSLMVKTYEDVPSSPPLNIRVKAINSSCALLEWFPPAEESQNGQIKGYHLQIYENETYLYANLTLDASYSSIVLYNLSLSSLYTIRALAYTTIGNGPFSQPIYLNMESALRNTLETINDGYPTSTYQGIAYPLTSIWFYVFILSIIAILALLLFGLVKIMFIYNRRKGNKTTYEKANQHYNENFPKYNSGSSKCSSSFPDNEYAEVNDLKNYGENQEKVTLVPYAMTPLVENTSSTNSSRTSYCHSNRNAFASANENDLATESLLNDRNKINYGNGGSFMGNVARANYLQAQRRNQMYDAEQHGNIPSPIQMGNLPSRGNSQTTNEYESATEALAEKHNSSLEYDGNLSDFDKNSITNDYRRSQRGVPCAKYSIHPEPGKSFLPDNKLSTFGSNTPLQTRITMNPIDSAFESNSLNHRGNEINFTNQEVNHYLVSDELSNRYTTNNYNTDIRYKARPEFPYRYNMSLSSNEFPSSALNNPFAHNVGRRNELSIHDKFVKSKVQSKKRNGHHRPSMDLNEPEHR</sequence>
<dbReference type="SUPFAM" id="SSF49265">
    <property type="entry name" value="Fibronectin type III"/>
    <property type="match status" value="2"/>
</dbReference>
<dbReference type="OMA" id="VANTRQC"/>
<dbReference type="InterPro" id="IPR003961">
    <property type="entry name" value="FN3_dom"/>
</dbReference>
<keyword evidence="14" id="KW-1185">Reference proteome</keyword>
<feature type="domain" description="Ig-like" evidence="11">
    <location>
        <begin position="382"/>
        <end position="468"/>
    </location>
</feature>
<feature type="domain" description="Fibronectin type-III" evidence="12">
    <location>
        <begin position="491"/>
        <end position="586"/>
    </location>
</feature>
<dbReference type="OrthoDB" id="428111at2759"/>
<keyword evidence="3" id="KW-0732">Signal</keyword>
<feature type="domain" description="Ig-like" evidence="11">
    <location>
        <begin position="102"/>
        <end position="189"/>
    </location>
</feature>
<feature type="domain" description="Ig-like" evidence="11">
    <location>
        <begin position="6"/>
        <end position="96"/>
    </location>
</feature>
<dbReference type="InterPro" id="IPR007110">
    <property type="entry name" value="Ig-like_dom"/>
</dbReference>
<evidence type="ECO:0000256" key="7">
    <source>
        <dbReference type="ARBA" id="ARBA00023157"/>
    </source>
</evidence>
<comment type="subcellular location">
    <subcellularLocation>
        <location evidence="1">Membrane</location>
        <topology evidence="1">Single-pass membrane protein</topology>
    </subcellularLocation>
</comment>
<evidence type="ECO:0000313" key="14">
    <source>
        <dbReference type="Proteomes" id="UP001142055"/>
    </source>
</evidence>
<dbReference type="Proteomes" id="UP001142055">
    <property type="component" value="Chromosome 1"/>
</dbReference>
<keyword evidence="4" id="KW-0677">Repeat</keyword>
<feature type="region of interest" description="Disordered" evidence="9">
    <location>
        <begin position="995"/>
        <end position="1014"/>
    </location>
</feature>
<evidence type="ECO:0000259" key="12">
    <source>
        <dbReference type="PROSITE" id="PS50853"/>
    </source>
</evidence>
<dbReference type="Pfam" id="PF07679">
    <property type="entry name" value="I-set"/>
    <property type="match status" value="4"/>
</dbReference>
<dbReference type="InterPro" id="IPR013106">
    <property type="entry name" value="Ig_V-set"/>
</dbReference>
<feature type="domain" description="Ig-like" evidence="11">
    <location>
        <begin position="194"/>
        <end position="278"/>
    </location>
</feature>
<feature type="compositionally biased region" description="Basic residues" evidence="9">
    <location>
        <begin position="1193"/>
        <end position="1203"/>
    </location>
</feature>
<dbReference type="InterPro" id="IPR003598">
    <property type="entry name" value="Ig_sub2"/>
</dbReference>
<dbReference type="InterPro" id="IPR013098">
    <property type="entry name" value="Ig_I-set"/>
</dbReference>
<dbReference type="PANTHER" id="PTHR13817:SF172">
    <property type="entry name" value="IG-LIKE DOMAIN-CONTAINING PROTEIN"/>
    <property type="match status" value="1"/>
</dbReference>
<dbReference type="InterPro" id="IPR036179">
    <property type="entry name" value="Ig-like_dom_sf"/>
</dbReference>
<dbReference type="GO" id="GO:0007399">
    <property type="term" value="P:nervous system development"/>
    <property type="evidence" value="ECO:0007669"/>
    <property type="project" value="UniProtKB-ARBA"/>
</dbReference>
<feature type="domain" description="Ig-like" evidence="11">
    <location>
        <begin position="283"/>
        <end position="373"/>
    </location>
</feature>
<dbReference type="InterPro" id="IPR036116">
    <property type="entry name" value="FN3_sf"/>
</dbReference>
<dbReference type="EMBL" id="JAPWDV010000001">
    <property type="protein sequence ID" value="KAJ6222049.1"/>
    <property type="molecule type" value="Genomic_DNA"/>
</dbReference>
<evidence type="ECO:0000256" key="2">
    <source>
        <dbReference type="ARBA" id="ARBA00022692"/>
    </source>
</evidence>
<reference evidence="13" key="1">
    <citation type="submission" date="2022-12" db="EMBL/GenBank/DDBJ databases">
        <title>Genome assemblies of Blomia tropicalis.</title>
        <authorList>
            <person name="Cui Y."/>
        </authorList>
    </citation>
    <scope>NUCLEOTIDE SEQUENCE</scope>
    <source>
        <tissue evidence="13">Adult mites</tissue>
    </source>
</reference>
<name>A0A9Q0MAU3_BLOTA</name>
<feature type="domain" description="Fibronectin type-III" evidence="12">
    <location>
        <begin position="706"/>
        <end position="800"/>
    </location>
</feature>
<evidence type="ECO:0000259" key="11">
    <source>
        <dbReference type="PROSITE" id="PS50835"/>
    </source>
</evidence>
<dbReference type="FunFam" id="2.60.40.10:FF:001167">
    <property type="entry name" value="Roundabout 2, isoform B"/>
    <property type="match status" value="1"/>
</dbReference>
<dbReference type="Gene3D" id="2.60.40.10">
    <property type="entry name" value="Immunoglobulins"/>
    <property type="match status" value="8"/>
</dbReference>
<dbReference type="FunFam" id="2.60.40.10:FF:000008">
    <property type="entry name" value="roundabout homolog 2 isoform X2"/>
    <property type="match status" value="2"/>
</dbReference>
<organism evidence="13 14">
    <name type="scientific">Blomia tropicalis</name>
    <name type="common">Mite</name>
    <dbReference type="NCBI Taxonomy" id="40697"/>
    <lineage>
        <taxon>Eukaryota</taxon>
        <taxon>Metazoa</taxon>
        <taxon>Ecdysozoa</taxon>
        <taxon>Arthropoda</taxon>
        <taxon>Chelicerata</taxon>
        <taxon>Arachnida</taxon>
        <taxon>Acari</taxon>
        <taxon>Acariformes</taxon>
        <taxon>Sarcoptiformes</taxon>
        <taxon>Astigmata</taxon>
        <taxon>Glycyphagoidea</taxon>
        <taxon>Echimyopodidae</taxon>
        <taxon>Blomia</taxon>
    </lineage>
</organism>
<accession>A0A9Q0MAU3</accession>